<dbReference type="AlphaFoldDB" id="A0A1M4V4C3"/>
<dbReference type="InterPro" id="IPR032465">
    <property type="entry name" value="ACMSD"/>
</dbReference>
<dbReference type="OrthoDB" id="5450317at2"/>
<dbReference type="GO" id="GO:0019748">
    <property type="term" value="P:secondary metabolic process"/>
    <property type="evidence" value="ECO:0007669"/>
    <property type="project" value="TreeGrafter"/>
</dbReference>
<dbReference type="Gene3D" id="3.20.20.140">
    <property type="entry name" value="Metal-dependent hydrolases"/>
    <property type="match status" value="1"/>
</dbReference>
<dbReference type="PANTHER" id="PTHR21240:SF28">
    <property type="entry name" value="ISO-OROTATE DECARBOXYLASE (EUROFUNG)"/>
    <property type="match status" value="1"/>
</dbReference>
<dbReference type="RefSeq" id="WP_072860422.1">
    <property type="nucleotide sequence ID" value="NZ_FQUX01000001.1"/>
</dbReference>
<evidence type="ECO:0000259" key="2">
    <source>
        <dbReference type="Pfam" id="PF04909"/>
    </source>
</evidence>
<dbReference type="GO" id="GO:0005737">
    <property type="term" value="C:cytoplasm"/>
    <property type="evidence" value="ECO:0007669"/>
    <property type="project" value="TreeGrafter"/>
</dbReference>
<dbReference type="Proteomes" id="UP000184406">
    <property type="component" value="Unassembled WGS sequence"/>
</dbReference>
<gene>
    <name evidence="3" type="ORF">SAMN03080594_101835</name>
</gene>
<protein>
    <recommendedName>
        <fullName evidence="2">Amidohydrolase-related domain-containing protein</fullName>
    </recommendedName>
</protein>
<dbReference type="SUPFAM" id="SSF51556">
    <property type="entry name" value="Metallo-dependent hydrolases"/>
    <property type="match status" value="1"/>
</dbReference>
<sequence>MRFTTLLPMVLLAITGFCQEKLPILDMHLHALPASQNGPPPNAICAPPEEMPVHDPAESWAEGFNEYLKNPDCKNAVWGATSDKELMDKTLEILNKHNIYGITSGSLIDDYIAVGGDRIIPALHFNFFMSDKTPEKVRELLSSGKYKVFAEVAIQYNGVSPSDPRFDPYAQIAEELDIPIGIHVGTGPPGAAYLPGVGNYRAKLHSAMVVEELLMRHPKLRIYLMHAGYPMIDDLLAVLWTHPQAYVDIGAICFAIPRKAFHEYLRRIFEAGFGKRVMFGSDQMNWPETIEVGIEAVNTADFLNSEQKRDILYNNAARFLRLSDEEIAIHHGKKTN</sequence>
<reference evidence="4" key="1">
    <citation type="submission" date="2016-11" db="EMBL/GenBank/DDBJ databases">
        <authorList>
            <person name="Varghese N."/>
            <person name="Submissions S."/>
        </authorList>
    </citation>
    <scope>NUCLEOTIDE SEQUENCE [LARGE SCALE GENOMIC DNA]</scope>
    <source>
        <strain evidence="4">DSM 17539</strain>
    </source>
</reference>
<dbReference type="EMBL" id="FQUX01000001">
    <property type="protein sequence ID" value="SHE63750.1"/>
    <property type="molecule type" value="Genomic_DNA"/>
</dbReference>
<evidence type="ECO:0000313" key="4">
    <source>
        <dbReference type="Proteomes" id="UP000184406"/>
    </source>
</evidence>
<dbReference type="InterPro" id="IPR032466">
    <property type="entry name" value="Metal_Hydrolase"/>
</dbReference>
<evidence type="ECO:0000313" key="3">
    <source>
        <dbReference type="EMBL" id="SHE63750.1"/>
    </source>
</evidence>
<feature type="domain" description="Amidohydrolase-related" evidence="2">
    <location>
        <begin position="150"/>
        <end position="322"/>
    </location>
</feature>
<keyword evidence="1" id="KW-0456">Lyase</keyword>
<dbReference type="Pfam" id="PF04909">
    <property type="entry name" value="Amidohydro_2"/>
    <property type="match status" value="1"/>
</dbReference>
<dbReference type="PANTHER" id="PTHR21240">
    <property type="entry name" value="2-AMINO-3-CARBOXYLMUCONATE-6-SEMIALDEHYDE DECARBOXYLASE"/>
    <property type="match status" value="1"/>
</dbReference>
<evidence type="ECO:0000256" key="1">
    <source>
        <dbReference type="ARBA" id="ARBA00023239"/>
    </source>
</evidence>
<dbReference type="GO" id="GO:0016831">
    <property type="term" value="F:carboxy-lyase activity"/>
    <property type="evidence" value="ECO:0007669"/>
    <property type="project" value="InterPro"/>
</dbReference>
<proteinExistence type="predicted"/>
<dbReference type="InterPro" id="IPR006680">
    <property type="entry name" value="Amidohydro-rel"/>
</dbReference>
<keyword evidence="4" id="KW-1185">Reference proteome</keyword>
<organism evidence="3 4">
    <name type="scientific">Arenibacter palladensis</name>
    <dbReference type="NCBI Taxonomy" id="237373"/>
    <lineage>
        <taxon>Bacteria</taxon>
        <taxon>Pseudomonadati</taxon>
        <taxon>Bacteroidota</taxon>
        <taxon>Flavobacteriia</taxon>
        <taxon>Flavobacteriales</taxon>
        <taxon>Flavobacteriaceae</taxon>
        <taxon>Arenibacter</taxon>
    </lineage>
</organism>
<name>A0A1M4V4C3_9FLAO</name>
<dbReference type="GO" id="GO:0016787">
    <property type="term" value="F:hydrolase activity"/>
    <property type="evidence" value="ECO:0007669"/>
    <property type="project" value="InterPro"/>
</dbReference>
<accession>A0A1M4V4C3</accession>